<protein>
    <submittedName>
        <fullName evidence="1">Uncharacterized protein</fullName>
    </submittedName>
</protein>
<name>A0A0C9X328_9AGAR</name>
<sequence length="291" mass="32978">MPGYPGHRHFKNGISHVTQWTGREHKDMQHVFVGLLVSAVQPAILRTARAVVDFIYYSQLHIHTSTTLHALQDALRIFHENKDIFIHEGIREHFNILKLHQMFHDVEAIKSHGVADGCNTESPERLHIDFAKEVYRASNGQDYEEQMVKWLGHQEAVMRFRAYLNWCDAEFESDVDTGSDCDTNTDSDVINKPLANTFTTTTTAGLPSTHHLPVQPRFPLTDIVTLTTQFFAIDFVSALTKVICCAYSAPAQPLLLMLPTNSMYSSAYQFVCPISWLLDASRQLSASVQHH</sequence>
<dbReference type="OrthoDB" id="3232941at2759"/>
<keyword evidence="2" id="KW-1185">Reference proteome</keyword>
<reference evidence="2" key="2">
    <citation type="submission" date="2015-01" db="EMBL/GenBank/DDBJ databases">
        <title>Evolutionary Origins and Diversification of the Mycorrhizal Mutualists.</title>
        <authorList>
            <consortium name="DOE Joint Genome Institute"/>
            <consortium name="Mycorrhizal Genomics Consortium"/>
            <person name="Kohler A."/>
            <person name="Kuo A."/>
            <person name="Nagy L.G."/>
            <person name="Floudas D."/>
            <person name="Copeland A."/>
            <person name="Barry K.W."/>
            <person name="Cichocki N."/>
            <person name="Veneault-Fourrey C."/>
            <person name="LaButti K."/>
            <person name="Lindquist E.A."/>
            <person name="Lipzen A."/>
            <person name="Lundell T."/>
            <person name="Morin E."/>
            <person name="Murat C."/>
            <person name="Riley R."/>
            <person name="Ohm R."/>
            <person name="Sun H."/>
            <person name="Tunlid A."/>
            <person name="Henrissat B."/>
            <person name="Grigoriev I.V."/>
            <person name="Hibbett D.S."/>
            <person name="Martin F."/>
        </authorList>
    </citation>
    <scope>NUCLEOTIDE SEQUENCE [LARGE SCALE GENOMIC DNA]</scope>
    <source>
        <strain evidence="2">LaAM-08-1</strain>
    </source>
</reference>
<gene>
    <name evidence="1" type="ORF">K443DRAFT_13901</name>
</gene>
<dbReference type="HOGENOM" id="CLU_006344_0_1_1"/>
<dbReference type="Proteomes" id="UP000054477">
    <property type="component" value="Unassembled WGS sequence"/>
</dbReference>
<organism evidence="1 2">
    <name type="scientific">Laccaria amethystina LaAM-08-1</name>
    <dbReference type="NCBI Taxonomy" id="1095629"/>
    <lineage>
        <taxon>Eukaryota</taxon>
        <taxon>Fungi</taxon>
        <taxon>Dikarya</taxon>
        <taxon>Basidiomycota</taxon>
        <taxon>Agaricomycotina</taxon>
        <taxon>Agaricomycetes</taxon>
        <taxon>Agaricomycetidae</taxon>
        <taxon>Agaricales</taxon>
        <taxon>Agaricineae</taxon>
        <taxon>Hydnangiaceae</taxon>
        <taxon>Laccaria</taxon>
    </lineage>
</organism>
<evidence type="ECO:0000313" key="2">
    <source>
        <dbReference type="Proteomes" id="UP000054477"/>
    </source>
</evidence>
<reference evidence="1 2" key="1">
    <citation type="submission" date="2014-04" db="EMBL/GenBank/DDBJ databases">
        <authorList>
            <consortium name="DOE Joint Genome Institute"/>
            <person name="Kuo A."/>
            <person name="Kohler A."/>
            <person name="Nagy L.G."/>
            <person name="Floudas D."/>
            <person name="Copeland A."/>
            <person name="Barry K.W."/>
            <person name="Cichocki N."/>
            <person name="Veneault-Fourrey C."/>
            <person name="LaButti K."/>
            <person name="Lindquist E.A."/>
            <person name="Lipzen A."/>
            <person name="Lundell T."/>
            <person name="Morin E."/>
            <person name="Murat C."/>
            <person name="Sun H."/>
            <person name="Tunlid A."/>
            <person name="Henrissat B."/>
            <person name="Grigoriev I.V."/>
            <person name="Hibbett D.S."/>
            <person name="Martin F."/>
            <person name="Nordberg H.P."/>
            <person name="Cantor M.N."/>
            <person name="Hua S.X."/>
        </authorList>
    </citation>
    <scope>NUCLEOTIDE SEQUENCE [LARGE SCALE GENOMIC DNA]</scope>
    <source>
        <strain evidence="1 2">LaAM-08-1</strain>
    </source>
</reference>
<dbReference type="AlphaFoldDB" id="A0A0C9X328"/>
<evidence type="ECO:0000313" key="1">
    <source>
        <dbReference type="EMBL" id="KIJ92056.1"/>
    </source>
</evidence>
<accession>A0A0C9X328</accession>
<dbReference type="EMBL" id="KN838942">
    <property type="protein sequence ID" value="KIJ92056.1"/>
    <property type="molecule type" value="Genomic_DNA"/>
</dbReference>
<proteinExistence type="predicted"/>